<dbReference type="GO" id="GO:0000380">
    <property type="term" value="P:alternative mRNA splicing, via spliceosome"/>
    <property type="evidence" value="ECO:0007669"/>
    <property type="project" value="InterPro"/>
</dbReference>
<dbReference type="STRING" id="225164.V4A825"/>
<sequence>MGKYSSDEDRKSKKKKKRRSRLSVGQEVAALAVFTLQNPRKSPRKENQKNIPEVLQLRDGDLDLPVEVKHTADQGPEVEVAGHILGPDGLIVEVEGHTVKDQGHMKDELSLEAEVEKDIEVVGQEVGIDTEGQEDRYQDTKRRSDKTEDKSDPVSNIPGFEDMAPHEQAKIRMQFALKAAAAADEKIRQEEASSSTTETDQKPKDILSFSNAVAEIEDFGFTPSSFKSSRSTKKKEDTSEKILDSHDQAMFGISGLALKTEPGFNKPITIDPNTLAHSNLYVDSDEKMERWIAKLTSMRRKKMEGLMLGH</sequence>
<feature type="compositionally biased region" description="Basic residues" evidence="1">
    <location>
        <begin position="12"/>
        <end position="21"/>
    </location>
</feature>
<reference evidence="2 3" key="1">
    <citation type="journal article" date="2013" name="Nature">
        <title>Insights into bilaterian evolution from three spiralian genomes.</title>
        <authorList>
            <person name="Simakov O."/>
            <person name="Marletaz F."/>
            <person name="Cho S.J."/>
            <person name="Edsinger-Gonzales E."/>
            <person name="Havlak P."/>
            <person name="Hellsten U."/>
            <person name="Kuo D.H."/>
            <person name="Larsson T."/>
            <person name="Lv J."/>
            <person name="Arendt D."/>
            <person name="Savage R."/>
            <person name="Osoegawa K."/>
            <person name="de Jong P."/>
            <person name="Grimwood J."/>
            <person name="Chapman J.A."/>
            <person name="Shapiro H."/>
            <person name="Aerts A."/>
            <person name="Otillar R.P."/>
            <person name="Terry A.Y."/>
            <person name="Boore J.L."/>
            <person name="Grigoriev I.V."/>
            <person name="Lindberg D.R."/>
            <person name="Seaver E.C."/>
            <person name="Weisblat D.A."/>
            <person name="Putnam N.H."/>
            <person name="Rokhsar D.S."/>
        </authorList>
    </citation>
    <scope>NUCLEOTIDE SEQUENCE [LARGE SCALE GENOMIC DNA]</scope>
</reference>
<proteinExistence type="predicted"/>
<dbReference type="KEGG" id="lgi:LOTGIDRAFT_162334"/>
<feature type="region of interest" description="Disordered" evidence="1">
    <location>
        <begin position="186"/>
        <end position="205"/>
    </location>
</feature>
<dbReference type="HOGENOM" id="CLU_897999_0_0_1"/>
<protein>
    <submittedName>
        <fullName evidence="2">Uncharacterized protein</fullName>
    </submittedName>
</protein>
<evidence type="ECO:0000313" key="3">
    <source>
        <dbReference type="Proteomes" id="UP000030746"/>
    </source>
</evidence>
<feature type="region of interest" description="Disordered" evidence="1">
    <location>
        <begin position="1"/>
        <end position="24"/>
    </location>
</feature>
<dbReference type="GO" id="GO:0005737">
    <property type="term" value="C:cytoplasm"/>
    <property type="evidence" value="ECO:0007669"/>
    <property type="project" value="TreeGrafter"/>
</dbReference>
<dbReference type="OMA" id="ECDRRLN"/>
<gene>
    <name evidence="2" type="ORF">LOTGIDRAFT_162334</name>
</gene>
<accession>V4A825</accession>
<feature type="compositionally biased region" description="Basic and acidic residues" evidence="1">
    <location>
        <begin position="1"/>
        <end position="11"/>
    </location>
</feature>
<dbReference type="OrthoDB" id="9946564at2759"/>
<dbReference type="GeneID" id="20238984"/>
<dbReference type="PANTHER" id="PTHR31968:SF4">
    <property type="entry name" value="SERINE_ARGININE-RELATED PROTEIN 53"/>
    <property type="match status" value="1"/>
</dbReference>
<keyword evidence="3" id="KW-1185">Reference proteome</keyword>
<dbReference type="Proteomes" id="UP000030746">
    <property type="component" value="Unassembled WGS sequence"/>
</dbReference>
<evidence type="ECO:0000313" key="2">
    <source>
        <dbReference type="EMBL" id="ESO92857.1"/>
    </source>
</evidence>
<name>V4A825_LOTGI</name>
<dbReference type="GO" id="GO:0005634">
    <property type="term" value="C:nucleus"/>
    <property type="evidence" value="ECO:0007669"/>
    <property type="project" value="TreeGrafter"/>
</dbReference>
<dbReference type="AlphaFoldDB" id="V4A825"/>
<organism evidence="2 3">
    <name type="scientific">Lottia gigantea</name>
    <name type="common">Giant owl limpet</name>
    <dbReference type="NCBI Taxonomy" id="225164"/>
    <lineage>
        <taxon>Eukaryota</taxon>
        <taxon>Metazoa</taxon>
        <taxon>Spiralia</taxon>
        <taxon>Lophotrochozoa</taxon>
        <taxon>Mollusca</taxon>
        <taxon>Gastropoda</taxon>
        <taxon>Patellogastropoda</taxon>
        <taxon>Lottioidea</taxon>
        <taxon>Lottiidae</taxon>
        <taxon>Lottia</taxon>
    </lineage>
</organism>
<dbReference type="InterPro" id="IPR034604">
    <property type="entry name" value="SRRP53"/>
</dbReference>
<feature type="region of interest" description="Disordered" evidence="1">
    <location>
        <begin position="122"/>
        <end position="162"/>
    </location>
</feature>
<dbReference type="RefSeq" id="XP_009056542.1">
    <property type="nucleotide sequence ID" value="XM_009058294.1"/>
</dbReference>
<dbReference type="PANTHER" id="PTHR31968">
    <property type="entry name" value="SERINE/ARGININE-RELATED PROTEIN 53"/>
    <property type="match status" value="1"/>
</dbReference>
<dbReference type="EMBL" id="KB202014">
    <property type="protein sequence ID" value="ESO92857.1"/>
    <property type="molecule type" value="Genomic_DNA"/>
</dbReference>
<feature type="compositionally biased region" description="Basic and acidic residues" evidence="1">
    <location>
        <begin position="133"/>
        <end position="152"/>
    </location>
</feature>
<evidence type="ECO:0000256" key="1">
    <source>
        <dbReference type="SAM" id="MobiDB-lite"/>
    </source>
</evidence>
<dbReference type="CTD" id="20238984"/>